<dbReference type="InterPro" id="IPR018511">
    <property type="entry name" value="Hemolysin-typ_Ca-bd_CS"/>
</dbReference>
<sequence>MMSMRNMSASAMSLADDIEGGSGADTLNGTVGDDDIWGYAGNDILRGYGGNDNLYGGSGADILDGGAGLNWTTYVTSQSAVFVDLRSGTGSGGDAQGDRLFNIQDVDGSDYNDTIHGSDERNWLYGGYGDDKLFGEGGDDNLSGGIEGNGSDVLDGGLGADTASFLFFGYPPRVGVQADLSTGIASFGDGKDDTMISIENLVGTNFADILKGNAAANVLDGADGRDTLSGGAGADTLNGGEGSDFLNGGAGADVLIGGGAADTIVYDGPAGVTVDLTTLIASGGDAAGDTIGNDIENIRGTAGFGDVLTGSATANVLSGSGGSDVLNGMGGSDTLDGGAGNDRLRGGAGIDALYGGTGIDTANYDGGSAGVSVSINTGLCTGGDAQGDTLDSVENLSGSQWSDRLAGNGGVNALQGGGGDDSLIGLGGADSLTGGTGADHFVYMNTIDSVIGAGADRITDFSHAQQDRIDLRMIDANVVVPGDQAFTFIGSGLYTGVAGQLRYAVNNGVTTIAGDVNGDKVSDFHIQLTGSIMLTSSDFVL</sequence>
<organism evidence="3 4">
    <name type="scientific">Inquilinus limosus</name>
    <dbReference type="NCBI Taxonomy" id="171674"/>
    <lineage>
        <taxon>Bacteria</taxon>
        <taxon>Pseudomonadati</taxon>
        <taxon>Pseudomonadota</taxon>
        <taxon>Alphaproteobacteria</taxon>
        <taxon>Rhodospirillales</taxon>
        <taxon>Rhodospirillaceae</taxon>
        <taxon>Inquilinus</taxon>
    </lineage>
</organism>
<dbReference type="PANTHER" id="PTHR38340:SF1">
    <property type="entry name" value="S-LAYER PROTEIN"/>
    <property type="match status" value="1"/>
</dbReference>
<dbReference type="AlphaFoldDB" id="A0A211Z7S4"/>
<dbReference type="InterPro" id="IPR001343">
    <property type="entry name" value="Hemolysn_Ca-bd"/>
</dbReference>
<evidence type="ECO:0000313" key="4">
    <source>
        <dbReference type="Proteomes" id="UP000196655"/>
    </source>
</evidence>
<dbReference type="EMBL" id="NHON01000105">
    <property type="protein sequence ID" value="OWJ61358.1"/>
    <property type="molecule type" value="Genomic_DNA"/>
</dbReference>
<dbReference type="SUPFAM" id="SSF51120">
    <property type="entry name" value="beta-Roll"/>
    <property type="match status" value="5"/>
</dbReference>
<dbReference type="PROSITE" id="PS00330">
    <property type="entry name" value="HEMOLYSIN_CALCIUM"/>
    <property type="match status" value="8"/>
</dbReference>
<dbReference type="InterPro" id="IPR050557">
    <property type="entry name" value="RTX_toxin/Mannuronan_C5-epim"/>
</dbReference>
<proteinExistence type="predicted"/>
<gene>
    <name evidence="3" type="ORF">BWR60_31220</name>
</gene>
<name>A0A211Z7S4_9PROT</name>
<keyword evidence="2" id="KW-0964">Secreted</keyword>
<dbReference type="InterPro" id="IPR011049">
    <property type="entry name" value="Serralysin-like_metalloprot_C"/>
</dbReference>
<evidence type="ECO:0000256" key="1">
    <source>
        <dbReference type="ARBA" id="ARBA00004613"/>
    </source>
</evidence>
<comment type="subcellular location">
    <subcellularLocation>
        <location evidence="1">Secreted</location>
    </subcellularLocation>
</comment>
<dbReference type="GO" id="GO:0005576">
    <property type="term" value="C:extracellular region"/>
    <property type="evidence" value="ECO:0007669"/>
    <property type="project" value="UniProtKB-SubCell"/>
</dbReference>
<accession>A0A211Z7S4</accession>
<dbReference type="Pfam" id="PF00353">
    <property type="entry name" value="HemolysinCabind"/>
    <property type="match status" value="8"/>
</dbReference>
<dbReference type="Gene3D" id="2.150.10.10">
    <property type="entry name" value="Serralysin-like metalloprotease, C-terminal"/>
    <property type="match status" value="5"/>
</dbReference>
<dbReference type="GO" id="GO:0005509">
    <property type="term" value="F:calcium ion binding"/>
    <property type="evidence" value="ECO:0007669"/>
    <property type="project" value="InterPro"/>
</dbReference>
<keyword evidence="4" id="KW-1185">Reference proteome</keyword>
<protein>
    <recommendedName>
        <fullName evidence="5">Peptidase M10 serralysin C-terminal domain-containing protein</fullName>
    </recommendedName>
</protein>
<dbReference type="PANTHER" id="PTHR38340">
    <property type="entry name" value="S-LAYER PROTEIN"/>
    <property type="match status" value="1"/>
</dbReference>
<evidence type="ECO:0008006" key="5">
    <source>
        <dbReference type="Google" id="ProtNLM"/>
    </source>
</evidence>
<dbReference type="PRINTS" id="PR00313">
    <property type="entry name" value="CABNDNGRPT"/>
</dbReference>
<evidence type="ECO:0000256" key="2">
    <source>
        <dbReference type="ARBA" id="ARBA00022525"/>
    </source>
</evidence>
<reference evidence="4" key="1">
    <citation type="submission" date="2017-05" db="EMBL/GenBank/DDBJ databases">
        <authorList>
            <person name="Macchi M."/>
            <person name="Festa S."/>
            <person name="Coppotelli B.M."/>
            <person name="Morelli I.S."/>
        </authorList>
    </citation>
    <scope>NUCLEOTIDE SEQUENCE [LARGE SCALE GENOMIC DNA]</scope>
    <source>
        <strain evidence="4">I</strain>
    </source>
</reference>
<comment type="caution">
    <text evidence="3">The sequence shown here is derived from an EMBL/GenBank/DDBJ whole genome shotgun (WGS) entry which is preliminary data.</text>
</comment>
<dbReference type="Proteomes" id="UP000196655">
    <property type="component" value="Unassembled WGS sequence"/>
</dbReference>
<evidence type="ECO:0000313" key="3">
    <source>
        <dbReference type="EMBL" id="OWJ61358.1"/>
    </source>
</evidence>